<keyword evidence="6" id="KW-1003">Cell membrane</keyword>
<evidence type="ECO:0000256" key="4">
    <source>
        <dbReference type="ARBA" id="ARBA00022989"/>
    </source>
</evidence>
<evidence type="ECO:0000256" key="6">
    <source>
        <dbReference type="RuleBase" id="RU363076"/>
    </source>
</evidence>
<protein>
    <recommendedName>
        <fullName evidence="6">SURF1-like protein</fullName>
    </recommendedName>
</protein>
<dbReference type="PANTHER" id="PTHR23427:SF2">
    <property type="entry name" value="SURFEIT LOCUS PROTEIN 1"/>
    <property type="match status" value="1"/>
</dbReference>
<evidence type="ECO:0000256" key="5">
    <source>
        <dbReference type="ARBA" id="ARBA00023136"/>
    </source>
</evidence>
<reference evidence="9" key="1">
    <citation type="journal article" date="2019" name="Int. J. Syst. Evol. Microbiol.">
        <title>The Global Catalogue of Microorganisms (GCM) 10K type strain sequencing project: providing services to taxonomists for standard genome sequencing and annotation.</title>
        <authorList>
            <consortium name="The Broad Institute Genomics Platform"/>
            <consortium name="The Broad Institute Genome Sequencing Center for Infectious Disease"/>
            <person name="Wu L."/>
            <person name="Ma J."/>
        </authorList>
    </citation>
    <scope>NUCLEOTIDE SEQUENCE [LARGE SCALE GENOMIC DNA]</scope>
    <source>
        <strain evidence="9">NBRC 108565</strain>
    </source>
</reference>
<evidence type="ECO:0000313" key="9">
    <source>
        <dbReference type="Proteomes" id="UP001321475"/>
    </source>
</evidence>
<dbReference type="InterPro" id="IPR002994">
    <property type="entry name" value="Surf1/Shy1"/>
</dbReference>
<comment type="subcellular location">
    <subcellularLocation>
        <location evidence="6">Cell membrane</location>
        <topology evidence="6">Multi-pass membrane protein</topology>
    </subcellularLocation>
    <subcellularLocation>
        <location evidence="1">Membrane</location>
    </subcellularLocation>
</comment>
<dbReference type="EMBL" id="AP027729">
    <property type="protein sequence ID" value="BDZ41132.1"/>
    <property type="molecule type" value="Genomic_DNA"/>
</dbReference>
<evidence type="ECO:0000256" key="2">
    <source>
        <dbReference type="ARBA" id="ARBA00007165"/>
    </source>
</evidence>
<keyword evidence="3 6" id="KW-0812">Transmembrane</keyword>
<comment type="similarity">
    <text evidence="2 6">Belongs to the SURF1 family.</text>
</comment>
<dbReference type="PANTHER" id="PTHR23427">
    <property type="entry name" value="SURFEIT LOCUS PROTEIN"/>
    <property type="match status" value="1"/>
</dbReference>
<sequence>MRNYRGAVTDLDETTTARRGFWSVATRPRMIALLVIFLVAAGVCARLGIWQIDRAQERGELAEKQAAAELTSAGPVGLGTVLPPQSGFPGELVGRQAWVEGTYETDGQLLVVDRVLDGVPGSLVLTPLRVSDDGTQGESWADLSGRPVLPVVRGWVPGDVTVADLDGPALAPPSGTVRLTAYLQAGEAAGDGGLPEGYTDAISTATLANAWGPPIYSGYGVLVTSDPEQVAASDGGPALLPRPTVSGGEGLDLRNAFYALQWFLFGGFAVALWVRLVKDEASGRKGITDLEVPDPAEPARAAGDERAP</sequence>
<evidence type="ECO:0000256" key="7">
    <source>
        <dbReference type="SAM" id="MobiDB-lite"/>
    </source>
</evidence>
<keyword evidence="4 6" id="KW-1133">Transmembrane helix</keyword>
<evidence type="ECO:0000256" key="1">
    <source>
        <dbReference type="ARBA" id="ARBA00004370"/>
    </source>
</evidence>
<dbReference type="Proteomes" id="UP001321475">
    <property type="component" value="Chromosome"/>
</dbReference>
<feature type="transmembrane region" description="Helical" evidence="6">
    <location>
        <begin position="256"/>
        <end position="276"/>
    </location>
</feature>
<dbReference type="CDD" id="cd06662">
    <property type="entry name" value="SURF1"/>
    <property type="match status" value="1"/>
</dbReference>
<dbReference type="PROSITE" id="PS50895">
    <property type="entry name" value="SURF1"/>
    <property type="match status" value="1"/>
</dbReference>
<feature type="transmembrane region" description="Helical" evidence="6">
    <location>
        <begin position="30"/>
        <end position="49"/>
    </location>
</feature>
<proteinExistence type="inferred from homology"/>
<evidence type="ECO:0000256" key="3">
    <source>
        <dbReference type="ARBA" id="ARBA00022692"/>
    </source>
</evidence>
<keyword evidence="5 6" id="KW-0472">Membrane</keyword>
<name>A0ABM8FZD9_9CELL</name>
<keyword evidence="9" id="KW-1185">Reference proteome</keyword>
<dbReference type="Pfam" id="PF02104">
    <property type="entry name" value="SURF1"/>
    <property type="match status" value="1"/>
</dbReference>
<organism evidence="8 9">
    <name type="scientific">Paraoerskovia sediminicola</name>
    <dbReference type="NCBI Taxonomy" id="1138587"/>
    <lineage>
        <taxon>Bacteria</taxon>
        <taxon>Bacillati</taxon>
        <taxon>Actinomycetota</taxon>
        <taxon>Actinomycetes</taxon>
        <taxon>Micrococcales</taxon>
        <taxon>Cellulomonadaceae</taxon>
        <taxon>Paraoerskovia</taxon>
    </lineage>
</organism>
<accession>A0ABM8FZD9</accession>
<gene>
    <name evidence="8" type="ORF">GCM10025865_04310</name>
</gene>
<feature type="region of interest" description="Disordered" evidence="7">
    <location>
        <begin position="285"/>
        <end position="308"/>
    </location>
</feature>
<evidence type="ECO:0000313" key="8">
    <source>
        <dbReference type="EMBL" id="BDZ41132.1"/>
    </source>
</evidence>
<dbReference type="InterPro" id="IPR045214">
    <property type="entry name" value="Surf1/Surf4"/>
</dbReference>